<dbReference type="EMBL" id="BSDY01000011">
    <property type="protein sequence ID" value="GLI56950.1"/>
    <property type="molecule type" value="Genomic_DNA"/>
</dbReference>
<dbReference type="PANTHER" id="PTHR43808:SF31">
    <property type="entry name" value="N-ACETYL-L-CITRULLINE DEACETYLASE"/>
    <property type="match status" value="1"/>
</dbReference>
<evidence type="ECO:0000256" key="2">
    <source>
        <dbReference type="ARBA" id="ARBA00006247"/>
    </source>
</evidence>
<evidence type="ECO:0000313" key="10">
    <source>
        <dbReference type="Proteomes" id="UP001144471"/>
    </source>
</evidence>
<dbReference type="InterPro" id="IPR050072">
    <property type="entry name" value="Peptidase_M20A"/>
</dbReference>
<reference evidence="9" key="1">
    <citation type="submission" date="2022-12" db="EMBL/GenBank/DDBJ databases">
        <title>Reference genome sequencing for broad-spectrum identification of bacterial and archaeal isolates by mass spectrometry.</title>
        <authorList>
            <person name="Sekiguchi Y."/>
            <person name="Tourlousse D.M."/>
        </authorList>
    </citation>
    <scope>NUCLEOTIDE SEQUENCE</scope>
    <source>
        <strain evidence="9">10succ1</strain>
    </source>
</reference>
<evidence type="ECO:0000256" key="8">
    <source>
        <dbReference type="ARBA" id="ARBA00023049"/>
    </source>
</evidence>
<keyword evidence="3" id="KW-0645">Protease</keyword>
<dbReference type="NCBIfam" id="NF005591">
    <property type="entry name" value="PRK07318.1"/>
    <property type="match status" value="1"/>
</dbReference>
<keyword evidence="8" id="KW-0482">Metalloprotease</keyword>
<evidence type="ECO:0000256" key="3">
    <source>
        <dbReference type="ARBA" id="ARBA00022670"/>
    </source>
</evidence>
<dbReference type="AlphaFoldDB" id="A0A9W6GMQ4"/>
<dbReference type="GO" id="GO:0008777">
    <property type="term" value="F:acetylornithine deacetylase activity"/>
    <property type="evidence" value="ECO:0007669"/>
    <property type="project" value="TreeGrafter"/>
</dbReference>
<dbReference type="InterPro" id="IPR036264">
    <property type="entry name" value="Bact_exopeptidase_dim_dom"/>
</dbReference>
<evidence type="ECO:0000256" key="7">
    <source>
        <dbReference type="ARBA" id="ARBA00022997"/>
    </source>
</evidence>
<accession>A0A9W6GMQ4</accession>
<proteinExistence type="inferred from homology"/>
<evidence type="ECO:0000256" key="1">
    <source>
        <dbReference type="ARBA" id="ARBA00001947"/>
    </source>
</evidence>
<evidence type="ECO:0000256" key="4">
    <source>
        <dbReference type="ARBA" id="ARBA00022723"/>
    </source>
</evidence>
<protein>
    <submittedName>
        <fullName evidence="9">Peptidase M20</fullName>
    </submittedName>
</protein>
<keyword evidence="7" id="KW-0224">Dipeptidase</keyword>
<comment type="cofactor">
    <cofactor evidence="1">
        <name>Zn(2+)</name>
        <dbReference type="ChEBI" id="CHEBI:29105"/>
    </cofactor>
</comment>
<dbReference type="Gene3D" id="3.40.630.10">
    <property type="entry name" value="Zn peptidases"/>
    <property type="match status" value="1"/>
</dbReference>
<dbReference type="CDD" id="cd03888">
    <property type="entry name" value="M20_PepV"/>
    <property type="match status" value="1"/>
</dbReference>
<organism evidence="9 10">
    <name type="scientific">Propionigenium maris DSM 9537</name>
    <dbReference type="NCBI Taxonomy" id="1123000"/>
    <lineage>
        <taxon>Bacteria</taxon>
        <taxon>Fusobacteriati</taxon>
        <taxon>Fusobacteriota</taxon>
        <taxon>Fusobacteriia</taxon>
        <taxon>Fusobacteriales</taxon>
        <taxon>Fusobacteriaceae</taxon>
        <taxon>Propionigenium</taxon>
    </lineage>
</organism>
<dbReference type="InterPro" id="IPR010964">
    <property type="entry name" value="M20A_pepV-rel"/>
</dbReference>
<keyword evidence="4" id="KW-0479">Metal-binding</keyword>
<dbReference type="RefSeq" id="WP_281836359.1">
    <property type="nucleotide sequence ID" value="NZ_BSDY01000011.1"/>
</dbReference>
<dbReference type="Pfam" id="PF01546">
    <property type="entry name" value="Peptidase_M20"/>
    <property type="match status" value="1"/>
</dbReference>
<dbReference type="GO" id="GO:0008270">
    <property type="term" value="F:zinc ion binding"/>
    <property type="evidence" value="ECO:0007669"/>
    <property type="project" value="InterPro"/>
</dbReference>
<dbReference type="SUPFAM" id="SSF55031">
    <property type="entry name" value="Bacterial exopeptidase dimerisation domain"/>
    <property type="match status" value="1"/>
</dbReference>
<evidence type="ECO:0000313" key="9">
    <source>
        <dbReference type="EMBL" id="GLI56950.1"/>
    </source>
</evidence>
<dbReference type="PANTHER" id="PTHR43808">
    <property type="entry name" value="ACETYLORNITHINE DEACETYLASE"/>
    <property type="match status" value="1"/>
</dbReference>
<dbReference type="GO" id="GO:0016805">
    <property type="term" value="F:dipeptidase activity"/>
    <property type="evidence" value="ECO:0007669"/>
    <property type="project" value="UniProtKB-KW"/>
</dbReference>
<dbReference type="GO" id="GO:0008237">
    <property type="term" value="F:metallopeptidase activity"/>
    <property type="evidence" value="ECO:0007669"/>
    <property type="project" value="UniProtKB-KW"/>
</dbReference>
<dbReference type="GO" id="GO:0006508">
    <property type="term" value="P:proteolysis"/>
    <property type="evidence" value="ECO:0007669"/>
    <property type="project" value="UniProtKB-KW"/>
</dbReference>
<dbReference type="InterPro" id="IPR001261">
    <property type="entry name" value="ArgE/DapE_CS"/>
</dbReference>
<comment type="caution">
    <text evidence="9">The sequence shown here is derived from an EMBL/GenBank/DDBJ whole genome shotgun (WGS) entry which is preliminary data.</text>
</comment>
<dbReference type="Proteomes" id="UP001144471">
    <property type="component" value="Unassembled WGS sequence"/>
</dbReference>
<evidence type="ECO:0000256" key="6">
    <source>
        <dbReference type="ARBA" id="ARBA00022833"/>
    </source>
</evidence>
<keyword evidence="10" id="KW-1185">Reference proteome</keyword>
<gene>
    <name evidence="9" type="ORF">PM10SUCC1_24640</name>
</gene>
<dbReference type="PROSITE" id="PS00758">
    <property type="entry name" value="ARGE_DAPE_CPG2_1"/>
    <property type="match status" value="1"/>
</dbReference>
<dbReference type="InterPro" id="IPR002933">
    <property type="entry name" value="Peptidase_M20"/>
</dbReference>
<dbReference type="GO" id="GO:0006526">
    <property type="term" value="P:L-arginine biosynthetic process"/>
    <property type="evidence" value="ECO:0007669"/>
    <property type="project" value="TreeGrafter"/>
</dbReference>
<keyword evidence="5" id="KW-0378">Hydrolase</keyword>
<name>A0A9W6GMQ4_9FUSO</name>
<dbReference type="SUPFAM" id="SSF53187">
    <property type="entry name" value="Zn-dependent exopeptidases"/>
    <property type="match status" value="1"/>
</dbReference>
<evidence type="ECO:0000256" key="5">
    <source>
        <dbReference type="ARBA" id="ARBA00022801"/>
    </source>
</evidence>
<comment type="similarity">
    <text evidence="2">Belongs to the peptidase M20A family.</text>
</comment>
<dbReference type="Gene3D" id="3.30.70.360">
    <property type="match status" value="2"/>
</dbReference>
<keyword evidence="6" id="KW-0862">Zinc</keyword>
<dbReference type="NCBIfam" id="TIGR01887">
    <property type="entry name" value="dipeptidaselike"/>
    <property type="match status" value="1"/>
</dbReference>
<sequence>MNLQEMILNYKDDVVKSMQEAIKIKSVEEAPLQGKPFGEGPAAALKYFLDLGKEMGFEVENFDNYAGHIDFGTGEEILGILGHVDVVPEGEGWDYAPYAAEIADGKLYGRGILDNKGPMITCLYAMKAMKDAGIVPNKKIRMILGANEETGWKCMDHYFGELKMPQPTLAFTPDSSFPVTHAEKGISPLYISKKFEGIDGISFKGGTALNSVCEFVEGRLPAKYATEVEAKLPAFNEGKEFTISSRVEGDTLILESQGKSAHGSKPFLGYNAANALMLFLKEIAIEEEALKDIINLFDSKFKTDYHGESLGIGFEDEPSGKLTINIGKISLENGEFNLGVDCRHPVTVETEKVVTTAKESVAALGYDLESKGGMGPLYVPKDDFLVETLMNIYRDITGDVEAQPVAIGGGTYARAVTNGVAFGALLHDQEDNMHQKNEYLEIEKLDIWLKIYIEAIYNLSK</sequence>